<evidence type="ECO:0000313" key="15">
    <source>
        <dbReference type="Proteomes" id="UP000062398"/>
    </source>
</evidence>
<reference evidence="14 15" key="2">
    <citation type="journal article" date="2015" name="Genome Announc.">
        <title>Complete Genome Sequences of Evolved Arsenate-Resistant Metallosphaera sedula Strains.</title>
        <authorList>
            <person name="Ai C."/>
            <person name="McCarthy S."/>
            <person name="Schackwitz W."/>
            <person name="Martin J."/>
            <person name="Lipzen A."/>
            <person name="Blum P."/>
        </authorList>
    </citation>
    <scope>NUCLEOTIDE SEQUENCE [LARGE SCALE GENOMIC DNA]</scope>
    <source>
        <strain evidence="9 15">ARS120-1</strain>
        <strain evidence="10 14">ARS120-2</strain>
        <strain evidence="7 17">ARS50-1</strain>
        <strain evidence="8 16">ARS50-2</strain>
    </source>
</reference>
<reference evidence="11 13" key="3">
    <citation type="submission" date="2015-07" db="EMBL/GenBank/DDBJ databases">
        <title>Physiological, transcriptional responses and genome re-sequencing of acid resistant extremely thermoacidophilic Metallosphaera sedula SARC-M1.</title>
        <authorList>
            <person name="Ai C."/>
            <person name="McCarthy S."/>
            <person name="Eckrich V."/>
            <person name="Rudrappa D."/>
            <person name="Qiu G."/>
            <person name="Blum P."/>
        </authorList>
    </citation>
    <scope>NUCLEOTIDE SEQUENCE [LARGE SCALE GENOMIC DNA]</scope>
    <source>
        <strain evidence="11 13">SARC-M1</strain>
    </source>
</reference>
<dbReference type="Proteomes" id="UP000056255">
    <property type="component" value="Chromosome"/>
</dbReference>
<dbReference type="EMBL" id="CP012176">
    <property type="protein sequence ID" value="AKV82234.1"/>
    <property type="molecule type" value="Genomic_DNA"/>
</dbReference>
<dbReference type="OrthoDB" id="8183at2157"/>
<dbReference type="InterPro" id="IPR000439">
    <property type="entry name" value="Ribosomal_eL15"/>
</dbReference>
<dbReference type="SMR" id="A0A088E195"/>
<dbReference type="OMA" id="YIRDAWK"/>
<evidence type="ECO:0000256" key="1">
    <source>
        <dbReference type="ARBA" id="ARBA00006857"/>
    </source>
</evidence>
<dbReference type="FunFam" id="3.40.1120.10:FF:000002">
    <property type="entry name" value="50S ribosomal protein L15e"/>
    <property type="match status" value="1"/>
</dbReference>
<evidence type="ECO:0000313" key="9">
    <source>
        <dbReference type="EMBL" id="AKV77744.1"/>
    </source>
</evidence>
<dbReference type="PANTHER" id="PTHR11847:SF4">
    <property type="entry name" value="LARGE RIBOSOMAL SUBUNIT PROTEIN EL15"/>
    <property type="match status" value="1"/>
</dbReference>
<dbReference type="Proteomes" id="UP000062398">
    <property type="component" value="Chromosome"/>
</dbReference>
<dbReference type="Proteomes" id="UP000029084">
    <property type="component" value="Chromosome"/>
</dbReference>
<dbReference type="GeneID" id="91756925"/>
<reference evidence="6 12" key="1">
    <citation type="journal article" date="2014" name="J. Bacteriol.">
        <title>Role of an Archaeal PitA Transporter in the Copper and Arsenic Resistance of Metallosphaera sedula, an Extreme Thermoacidophile.</title>
        <authorList>
            <person name="McCarthy S."/>
            <person name="Ai C."/>
            <person name="Wheaton G."/>
            <person name="Tevatia R."/>
            <person name="Eckrich V."/>
            <person name="Kelly R."/>
            <person name="Blum P."/>
        </authorList>
    </citation>
    <scope>NUCLEOTIDE SEQUENCE [LARGE SCALE GENOMIC DNA]</scope>
    <source>
        <strain evidence="6 12">CuR1</strain>
    </source>
</reference>
<evidence type="ECO:0000313" key="12">
    <source>
        <dbReference type="Proteomes" id="UP000029084"/>
    </source>
</evidence>
<dbReference type="EMBL" id="CP012173">
    <property type="protein sequence ID" value="AKV75498.1"/>
    <property type="molecule type" value="Genomic_DNA"/>
</dbReference>
<dbReference type="EMBL" id="CP012172">
    <property type="protein sequence ID" value="AKV73254.1"/>
    <property type="molecule type" value="Genomic_DNA"/>
</dbReference>
<proteinExistence type="inferred from homology"/>
<dbReference type="GO" id="GO:0022625">
    <property type="term" value="C:cytosolic large ribosomal subunit"/>
    <property type="evidence" value="ECO:0007669"/>
    <property type="project" value="TreeGrafter"/>
</dbReference>
<dbReference type="GO" id="GO:0002181">
    <property type="term" value="P:cytoplasmic translation"/>
    <property type="evidence" value="ECO:0007669"/>
    <property type="project" value="TreeGrafter"/>
</dbReference>
<dbReference type="PANTHER" id="PTHR11847">
    <property type="entry name" value="RIBOSOMAL PROTEIN L15"/>
    <property type="match status" value="1"/>
</dbReference>
<keyword evidence="2 5" id="KW-0689">Ribosomal protein</keyword>
<dbReference type="SUPFAM" id="SSF54189">
    <property type="entry name" value="Ribosomal proteins S24e, L23 and L15e"/>
    <property type="match status" value="1"/>
</dbReference>
<sequence length="216" mass="25038">MVASAYSFMASTWASEEWKKTVIRQRLVEWRNQNTVTRIEKPTRLDRARALGYKAKQGIIVARVKVEKGGMDKQRPNSGRRPKRMGVYGFSPAKSLQFIAEEKAARKFPGLEVLGSYYVAEDGKYKYYEVILVDPHNPVIMSDPQFNWLKNPANRGRVFRGLTSAGRRTRGLLKSRGLKGTIHYKIARKKKEREQKKRHEASKYYRLAKYDRIPGK</sequence>
<evidence type="ECO:0000313" key="13">
    <source>
        <dbReference type="Proteomes" id="UP000056255"/>
    </source>
</evidence>
<evidence type="ECO:0000313" key="17">
    <source>
        <dbReference type="Proteomes" id="UP000068832"/>
    </source>
</evidence>
<keyword evidence="3 5" id="KW-0687">Ribonucleoprotein</keyword>
<dbReference type="PATRIC" id="fig|43687.5.peg.72"/>
<dbReference type="Gene3D" id="3.40.1120.10">
    <property type="entry name" value="Ribosomal protein l15e"/>
    <property type="match status" value="1"/>
</dbReference>
<dbReference type="InterPro" id="IPR012678">
    <property type="entry name" value="Ribosomal_uL23/eL15/eS24_sf"/>
</dbReference>
<dbReference type="EMBL" id="CP012174">
    <property type="protein sequence ID" value="AKV77744.1"/>
    <property type="molecule type" value="Genomic_DNA"/>
</dbReference>
<evidence type="ECO:0000256" key="3">
    <source>
        <dbReference type="ARBA" id="ARBA00023274"/>
    </source>
</evidence>
<dbReference type="EMBL" id="CP012175">
    <property type="protein sequence ID" value="AKV79989.1"/>
    <property type="molecule type" value="Genomic_DNA"/>
</dbReference>
<evidence type="ECO:0000256" key="5">
    <source>
        <dbReference type="HAMAP-Rule" id="MF_00256"/>
    </source>
</evidence>
<comment type="similarity">
    <text evidence="1 5">Belongs to the eukaryotic ribosomal protein eL15 family.</text>
</comment>
<accession>A0A088E195</accession>
<evidence type="ECO:0000313" key="14">
    <source>
        <dbReference type="Proteomes" id="UP000061362"/>
    </source>
</evidence>
<dbReference type="Pfam" id="PF00827">
    <property type="entry name" value="Ribosomal_L15e"/>
    <property type="match status" value="1"/>
</dbReference>
<dbReference type="GO" id="GO:0003735">
    <property type="term" value="F:structural constituent of ribosome"/>
    <property type="evidence" value="ECO:0007669"/>
    <property type="project" value="InterPro"/>
</dbReference>
<dbReference type="InterPro" id="IPR024794">
    <property type="entry name" value="Rbsml_eL15_core_dom_sf"/>
</dbReference>
<evidence type="ECO:0000256" key="2">
    <source>
        <dbReference type="ARBA" id="ARBA00022980"/>
    </source>
</evidence>
<dbReference type="GO" id="GO:0003723">
    <property type="term" value="F:RNA binding"/>
    <property type="evidence" value="ECO:0007669"/>
    <property type="project" value="TreeGrafter"/>
</dbReference>
<dbReference type="EMBL" id="CP008822">
    <property type="protein sequence ID" value="AIM26234.1"/>
    <property type="molecule type" value="Genomic_DNA"/>
</dbReference>
<evidence type="ECO:0000313" key="10">
    <source>
        <dbReference type="EMBL" id="AKV79989.1"/>
    </source>
</evidence>
<dbReference type="Proteomes" id="UP000068832">
    <property type="component" value="Chromosome"/>
</dbReference>
<dbReference type="InterPro" id="IPR020926">
    <property type="entry name" value="Ribosomal_eL15_arc"/>
</dbReference>
<evidence type="ECO:0000313" key="7">
    <source>
        <dbReference type="EMBL" id="AKV73254.1"/>
    </source>
</evidence>
<dbReference type="RefSeq" id="WP_011921216.1">
    <property type="nucleotide sequence ID" value="NZ_AP019770.1"/>
</dbReference>
<dbReference type="Proteomes" id="UP000061362">
    <property type="component" value="Chromosome"/>
</dbReference>
<evidence type="ECO:0000313" key="16">
    <source>
        <dbReference type="Proteomes" id="UP000062475"/>
    </source>
</evidence>
<dbReference type="NCBIfam" id="NF003269">
    <property type="entry name" value="PRK04243.1"/>
    <property type="match status" value="1"/>
</dbReference>
<evidence type="ECO:0000313" key="8">
    <source>
        <dbReference type="EMBL" id="AKV75498.1"/>
    </source>
</evidence>
<evidence type="ECO:0000313" key="6">
    <source>
        <dbReference type="EMBL" id="AIM26234.1"/>
    </source>
</evidence>
<protein>
    <recommendedName>
        <fullName evidence="4 5">Large ribosomal subunit protein eL15</fullName>
    </recommendedName>
</protein>
<dbReference type="HAMAP" id="MF_00256">
    <property type="entry name" value="Ribosomal_eL15"/>
    <property type="match status" value="1"/>
</dbReference>
<evidence type="ECO:0000313" key="11">
    <source>
        <dbReference type="EMBL" id="AKV82234.1"/>
    </source>
</evidence>
<evidence type="ECO:0000256" key="4">
    <source>
        <dbReference type="ARBA" id="ARBA00035214"/>
    </source>
</evidence>
<name>A0A088E195_9CREN</name>
<gene>
    <name evidence="5" type="primary">rpl15e</name>
    <name evidence="6" type="ORF">HA72_0070</name>
    <name evidence="7" type="ORF">MsedA_0076</name>
    <name evidence="8" type="ORF">MsedB_0076</name>
    <name evidence="9" type="ORF">MsedC_0075</name>
    <name evidence="10" type="ORF">MsedD_0076</name>
    <name evidence="11" type="ORF">MsedE_0076</name>
</gene>
<dbReference type="AlphaFoldDB" id="A0A088E195"/>
<organism evidence="6 12">
    <name type="scientific">Metallosphaera sedula</name>
    <dbReference type="NCBI Taxonomy" id="43687"/>
    <lineage>
        <taxon>Archaea</taxon>
        <taxon>Thermoproteota</taxon>
        <taxon>Thermoprotei</taxon>
        <taxon>Sulfolobales</taxon>
        <taxon>Sulfolobaceae</taxon>
        <taxon>Metallosphaera</taxon>
    </lineage>
</organism>
<dbReference type="SMART" id="SM01384">
    <property type="entry name" value="Ribosomal_L15e"/>
    <property type="match status" value="1"/>
</dbReference>
<dbReference type="Proteomes" id="UP000062475">
    <property type="component" value="Chromosome"/>
</dbReference>